<sequence>MKLDLEIGERPMSFSFNEDRNIFLSLPNNIDLSFTLNARLGNSELDFRGLKLSYLNIKGGVGNIFIFLTESSLTVEIDEGLENIIIYIPEKAVLDLRTESGIGKFSIESNVSLF</sequence>
<accession>A0A7C3SNB3</accession>
<evidence type="ECO:0008006" key="2">
    <source>
        <dbReference type="Google" id="ProtNLM"/>
    </source>
</evidence>
<organism evidence="1">
    <name type="scientific">Dictyoglomus turgidum</name>
    <dbReference type="NCBI Taxonomy" id="513050"/>
    <lineage>
        <taxon>Bacteria</taxon>
        <taxon>Pseudomonadati</taxon>
        <taxon>Dictyoglomota</taxon>
        <taxon>Dictyoglomia</taxon>
        <taxon>Dictyoglomales</taxon>
        <taxon>Dictyoglomaceae</taxon>
        <taxon>Dictyoglomus</taxon>
    </lineage>
</organism>
<reference evidence="1" key="1">
    <citation type="journal article" date="2020" name="mSystems">
        <title>Genome- and Community-Level Interaction Insights into Carbon Utilization and Element Cycling Functions of Hydrothermarchaeota in Hydrothermal Sediment.</title>
        <authorList>
            <person name="Zhou Z."/>
            <person name="Liu Y."/>
            <person name="Xu W."/>
            <person name="Pan J."/>
            <person name="Luo Z.H."/>
            <person name="Li M."/>
        </authorList>
    </citation>
    <scope>NUCLEOTIDE SEQUENCE [LARGE SCALE GENOMIC DNA]</scope>
    <source>
        <strain evidence="1">SpSt-751</strain>
    </source>
</reference>
<protein>
    <recommendedName>
        <fullName evidence="2">Adhesin domain-containing protein</fullName>
    </recommendedName>
</protein>
<gene>
    <name evidence="1" type="ORF">ENV35_03380</name>
</gene>
<dbReference type="AlphaFoldDB" id="A0A7C3SNB3"/>
<proteinExistence type="predicted"/>
<dbReference type="EMBL" id="DTGA01000086">
    <property type="protein sequence ID" value="HGB30901.1"/>
    <property type="molecule type" value="Genomic_DNA"/>
</dbReference>
<comment type="caution">
    <text evidence="1">The sequence shown here is derived from an EMBL/GenBank/DDBJ whole genome shotgun (WGS) entry which is preliminary data.</text>
</comment>
<evidence type="ECO:0000313" key="1">
    <source>
        <dbReference type="EMBL" id="HGB30901.1"/>
    </source>
</evidence>
<name>A0A7C3SNB3_9BACT</name>